<dbReference type="RefSeq" id="WP_272802915.1">
    <property type="nucleotide sequence ID" value="NZ_JAQQKY010000004.1"/>
</dbReference>
<evidence type="ECO:0000256" key="6">
    <source>
        <dbReference type="PROSITE-ProRule" id="PRU00169"/>
    </source>
</evidence>
<evidence type="ECO:0000256" key="4">
    <source>
        <dbReference type="ARBA" id="ARBA00023125"/>
    </source>
</evidence>
<feature type="domain" description="OmpR/PhoB-type" evidence="9">
    <location>
        <begin position="125"/>
        <end position="223"/>
    </location>
</feature>
<keyword evidence="3" id="KW-0805">Transcription regulation</keyword>
<keyword evidence="11" id="KW-1185">Reference proteome</keyword>
<feature type="DNA-binding region" description="OmpR/PhoB-type" evidence="7">
    <location>
        <begin position="125"/>
        <end position="223"/>
    </location>
</feature>
<dbReference type="Pfam" id="PF00486">
    <property type="entry name" value="Trans_reg_C"/>
    <property type="match status" value="1"/>
</dbReference>
<dbReference type="InterPro" id="IPR001867">
    <property type="entry name" value="OmpR/PhoB-type_DNA-bd"/>
</dbReference>
<dbReference type="PROSITE" id="PS51755">
    <property type="entry name" value="OMPR_PHOB"/>
    <property type="match status" value="1"/>
</dbReference>
<dbReference type="EMBL" id="JAQQKY010000004">
    <property type="protein sequence ID" value="MDC7690678.1"/>
    <property type="molecule type" value="Genomic_DNA"/>
</dbReference>
<organism evidence="10 11">
    <name type="scientific">Vogesella indigofera</name>
    <name type="common">Pseudomonas indigofera</name>
    <dbReference type="NCBI Taxonomy" id="45465"/>
    <lineage>
        <taxon>Bacteria</taxon>
        <taxon>Pseudomonadati</taxon>
        <taxon>Pseudomonadota</taxon>
        <taxon>Betaproteobacteria</taxon>
        <taxon>Neisseriales</taxon>
        <taxon>Chromobacteriaceae</taxon>
        <taxon>Vogesella</taxon>
    </lineage>
</organism>
<dbReference type="SMART" id="SM00448">
    <property type="entry name" value="REC"/>
    <property type="match status" value="1"/>
</dbReference>
<feature type="domain" description="Response regulatory" evidence="8">
    <location>
        <begin position="2"/>
        <end position="116"/>
    </location>
</feature>
<dbReference type="SMART" id="SM00862">
    <property type="entry name" value="Trans_reg_C"/>
    <property type="match status" value="1"/>
</dbReference>
<evidence type="ECO:0000313" key="10">
    <source>
        <dbReference type="EMBL" id="MDC7690678.1"/>
    </source>
</evidence>
<dbReference type="CDD" id="cd00383">
    <property type="entry name" value="trans_reg_C"/>
    <property type="match status" value="1"/>
</dbReference>
<dbReference type="InterPro" id="IPR001789">
    <property type="entry name" value="Sig_transdc_resp-reg_receiver"/>
</dbReference>
<dbReference type="PANTHER" id="PTHR48111:SF41">
    <property type="entry name" value="TRANSCRIPTIONAL REGULATORY PROTEIN CUSR-RELATED"/>
    <property type="match status" value="1"/>
</dbReference>
<feature type="modified residue" description="4-aspartylphosphate" evidence="6">
    <location>
        <position position="51"/>
    </location>
</feature>
<evidence type="ECO:0000256" key="5">
    <source>
        <dbReference type="ARBA" id="ARBA00023163"/>
    </source>
</evidence>
<keyword evidence="1 6" id="KW-0597">Phosphoprotein</keyword>
<evidence type="ECO:0000256" key="2">
    <source>
        <dbReference type="ARBA" id="ARBA00023012"/>
    </source>
</evidence>
<evidence type="ECO:0000256" key="1">
    <source>
        <dbReference type="ARBA" id="ARBA00022553"/>
    </source>
</evidence>
<dbReference type="SUPFAM" id="SSF46894">
    <property type="entry name" value="C-terminal effector domain of the bipartite response regulators"/>
    <property type="match status" value="1"/>
</dbReference>
<keyword evidence="2" id="KW-0902">Two-component regulatory system</keyword>
<dbReference type="InterPro" id="IPR006291">
    <property type="entry name" value="CusR-like"/>
</dbReference>
<dbReference type="Gene3D" id="1.10.10.10">
    <property type="entry name" value="Winged helix-like DNA-binding domain superfamily/Winged helix DNA-binding domain"/>
    <property type="match status" value="1"/>
</dbReference>
<evidence type="ECO:0000256" key="7">
    <source>
        <dbReference type="PROSITE-ProRule" id="PRU01091"/>
    </source>
</evidence>
<dbReference type="PANTHER" id="PTHR48111">
    <property type="entry name" value="REGULATOR OF RPOS"/>
    <property type="match status" value="1"/>
</dbReference>
<keyword evidence="5" id="KW-0804">Transcription</keyword>
<dbReference type="InterPro" id="IPR036388">
    <property type="entry name" value="WH-like_DNA-bd_sf"/>
</dbReference>
<evidence type="ECO:0000259" key="9">
    <source>
        <dbReference type="PROSITE" id="PS51755"/>
    </source>
</evidence>
<accession>A0ABT5I3C3</accession>
<dbReference type="InterPro" id="IPR016032">
    <property type="entry name" value="Sig_transdc_resp-reg_C-effctor"/>
</dbReference>
<dbReference type="CDD" id="cd19935">
    <property type="entry name" value="REC_OmpR_CusR-like"/>
    <property type="match status" value="1"/>
</dbReference>
<evidence type="ECO:0000313" key="11">
    <source>
        <dbReference type="Proteomes" id="UP001221566"/>
    </source>
</evidence>
<dbReference type="Gene3D" id="3.40.50.2300">
    <property type="match status" value="1"/>
</dbReference>
<gene>
    <name evidence="10" type="ORF">PQU93_07760</name>
</gene>
<dbReference type="InterPro" id="IPR011006">
    <property type="entry name" value="CheY-like_superfamily"/>
</dbReference>
<dbReference type="SUPFAM" id="SSF52172">
    <property type="entry name" value="CheY-like"/>
    <property type="match status" value="1"/>
</dbReference>
<dbReference type="PROSITE" id="PS50110">
    <property type="entry name" value="RESPONSE_REGULATORY"/>
    <property type="match status" value="1"/>
</dbReference>
<dbReference type="NCBIfam" id="TIGR01387">
    <property type="entry name" value="cztR_silR_copR"/>
    <property type="match status" value="1"/>
</dbReference>
<dbReference type="Pfam" id="PF00072">
    <property type="entry name" value="Response_reg"/>
    <property type="match status" value="1"/>
</dbReference>
<dbReference type="Gene3D" id="6.10.250.690">
    <property type="match status" value="1"/>
</dbReference>
<comment type="caution">
    <text evidence="10">The sequence shown here is derived from an EMBL/GenBank/DDBJ whole genome shotgun (WGS) entry which is preliminary data.</text>
</comment>
<reference evidence="10 11" key="1">
    <citation type="submission" date="2023-01" db="EMBL/GenBank/DDBJ databases">
        <title>Novel species of the genus Vogesella isolated from rivers.</title>
        <authorList>
            <person name="Lu H."/>
        </authorList>
    </citation>
    <scope>NUCLEOTIDE SEQUENCE [LARGE SCALE GENOMIC DNA]</scope>
    <source>
        <strain evidence="10 11">SH7W</strain>
    </source>
</reference>
<protein>
    <submittedName>
        <fullName evidence="10">Heavy metal response regulator transcription factor</fullName>
    </submittedName>
</protein>
<evidence type="ECO:0000259" key="8">
    <source>
        <dbReference type="PROSITE" id="PS50110"/>
    </source>
</evidence>
<dbReference type="InterPro" id="IPR039420">
    <property type="entry name" value="WalR-like"/>
</dbReference>
<keyword evidence="4 7" id="KW-0238">DNA-binding</keyword>
<name>A0ABT5I3C3_VOGIN</name>
<evidence type="ECO:0000256" key="3">
    <source>
        <dbReference type="ARBA" id="ARBA00023015"/>
    </source>
</evidence>
<dbReference type="Proteomes" id="UP001221566">
    <property type="component" value="Unassembled WGS sequence"/>
</dbReference>
<proteinExistence type="predicted"/>
<sequence>MKILIVEDEIKTGEYLRQGLREAGFTVDLAHDGQEGLHLALEGGHDLLILDVMLPGMDGWQVLTRLRLRHKTMPVLFLTARDQVEDRVKGLELGADDYLVKPFSFAELLARVRTILRRGRGTVEATTLQIAGLELDLLRRRVSRDGKRITLTAKEFGLLELLMRRQGEVLPRSLIASQVWDMNFDSDTNVIDVAVRRLRAKVDDGFEPRLIHTVRGMGYVLEVPETDA</sequence>